<reference evidence="4" key="2">
    <citation type="journal article" date="2024" name="Nature">
        <title>Anoxygenic phototroph of the Chloroflexota uses a type I reaction centre.</title>
        <authorList>
            <person name="Tsuji J.M."/>
            <person name="Shaw N.A."/>
            <person name="Nagashima S."/>
            <person name="Venkiteswaran J.J."/>
            <person name="Schiff S.L."/>
            <person name="Watanabe T."/>
            <person name="Fukui M."/>
            <person name="Hanada S."/>
            <person name="Tank M."/>
            <person name="Neufeld J.D."/>
        </authorList>
    </citation>
    <scope>NUCLEOTIDE SEQUENCE</scope>
    <source>
        <strain evidence="4">L227-S17</strain>
    </source>
</reference>
<dbReference type="PANTHER" id="PTHR39430">
    <property type="entry name" value="MEMBRANE-ASSOCIATED PROTEASE-RELATED"/>
    <property type="match status" value="1"/>
</dbReference>
<keyword evidence="1" id="KW-0472">Membrane</keyword>
<proteinExistence type="predicted"/>
<gene>
    <name evidence="3" type="ORF">HXX08_03065</name>
    <name evidence="4" type="ORF">OZ401_002532</name>
</gene>
<dbReference type="AlphaFoldDB" id="A0A8T7M1W5"/>
<accession>A0A8T7M1W5</accession>
<feature type="transmembrane region" description="Helical" evidence="1">
    <location>
        <begin position="240"/>
        <end position="259"/>
    </location>
</feature>
<evidence type="ECO:0000259" key="2">
    <source>
        <dbReference type="Pfam" id="PF02517"/>
    </source>
</evidence>
<feature type="transmembrane region" description="Helical" evidence="1">
    <location>
        <begin position="315"/>
        <end position="332"/>
    </location>
</feature>
<evidence type="ECO:0000313" key="5">
    <source>
        <dbReference type="Proteomes" id="UP000521676"/>
    </source>
</evidence>
<evidence type="ECO:0000256" key="1">
    <source>
        <dbReference type="SAM" id="Phobius"/>
    </source>
</evidence>
<keyword evidence="3" id="KW-0482">Metalloprotease</keyword>
<keyword evidence="1" id="KW-0812">Transmembrane</keyword>
<dbReference type="GO" id="GO:0008237">
    <property type="term" value="F:metallopeptidase activity"/>
    <property type="evidence" value="ECO:0007669"/>
    <property type="project" value="UniProtKB-KW"/>
</dbReference>
<protein>
    <submittedName>
        <fullName evidence="3">CPBP family intramembrane metalloprotease</fullName>
    </submittedName>
</protein>
<dbReference type="EMBL" id="CP128399">
    <property type="protein sequence ID" value="WJW66718.1"/>
    <property type="molecule type" value="Genomic_DNA"/>
</dbReference>
<sequence length="341" mass="36908">MNFLVVLVVALLVSAGWFVSLRFLGLKSEIQKRDPASAEQRLGWIRTFRDLAFFFSLYFIITTLLIFSFAFIYALINPPNKFNYLDSFGQIVNSVSQDGGVLSVSSIWGALVLLVGAVAAVFVSQRVARGHFILDLGLRLYTAVPVDIILGILLGPLLFALVYFFERSTGLMLSNTGPNYDAGQILQWAAIFLCVAIAEELVVRGYILQTINLTWGGVAAVVGSSVFWGLSHLLNPHGSILAAVNIAVAGLVFAYAYMITGHLWLPMAFHFSWNFAQGVIFGFPVSGFTVSSPVLQPLVDGPDAVTGGSFGPEGGLVGMVALLAAALLLYGWSKTRQFPKN</sequence>
<feature type="domain" description="CAAX prenyl protease 2/Lysostaphin resistance protein A-like" evidence="2">
    <location>
        <begin position="183"/>
        <end position="275"/>
    </location>
</feature>
<dbReference type="Proteomes" id="UP001431572">
    <property type="component" value="Chromosome 1"/>
</dbReference>
<dbReference type="GO" id="GO:0080120">
    <property type="term" value="P:CAAX-box protein maturation"/>
    <property type="evidence" value="ECO:0007669"/>
    <property type="project" value="UniProtKB-ARBA"/>
</dbReference>
<dbReference type="GO" id="GO:0004175">
    <property type="term" value="F:endopeptidase activity"/>
    <property type="evidence" value="ECO:0007669"/>
    <property type="project" value="UniProtKB-ARBA"/>
</dbReference>
<name>A0A8T7M1W5_9CHLR</name>
<dbReference type="Proteomes" id="UP000521676">
    <property type="component" value="Unassembled WGS sequence"/>
</dbReference>
<feature type="transmembrane region" description="Helical" evidence="1">
    <location>
        <begin position="185"/>
        <end position="203"/>
    </location>
</feature>
<keyword evidence="6" id="KW-1185">Reference proteome</keyword>
<feature type="transmembrane region" description="Helical" evidence="1">
    <location>
        <begin position="107"/>
        <end position="128"/>
    </location>
</feature>
<feature type="transmembrane region" description="Helical" evidence="1">
    <location>
        <begin position="215"/>
        <end position="234"/>
    </location>
</feature>
<organism evidence="3 5">
    <name type="scientific">Candidatus Chlorohelix allophototropha</name>
    <dbReference type="NCBI Taxonomy" id="3003348"/>
    <lineage>
        <taxon>Bacteria</taxon>
        <taxon>Bacillati</taxon>
        <taxon>Chloroflexota</taxon>
        <taxon>Chloroflexia</taxon>
        <taxon>Candidatus Chloroheliales</taxon>
        <taxon>Candidatus Chloroheliaceae</taxon>
        <taxon>Candidatus Chlorohelix</taxon>
    </lineage>
</organism>
<keyword evidence="3" id="KW-0378">Hydrolase</keyword>
<feature type="transmembrane region" description="Helical" evidence="1">
    <location>
        <begin position="140"/>
        <end position="165"/>
    </location>
</feature>
<dbReference type="InterPro" id="IPR003675">
    <property type="entry name" value="Rce1/LyrA-like_dom"/>
</dbReference>
<dbReference type="RefSeq" id="WP_341468610.1">
    <property type="nucleotide sequence ID" value="NZ_CP128399.1"/>
</dbReference>
<keyword evidence="3" id="KW-0645">Protease</keyword>
<reference evidence="3 5" key="1">
    <citation type="submission" date="2020-06" db="EMBL/GenBank/DDBJ databases">
        <title>Anoxygenic phototrophic Chloroflexota member uses a Type I reaction center.</title>
        <authorList>
            <person name="Tsuji J.M."/>
            <person name="Shaw N.A."/>
            <person name="Nagashima S."/>
            <person name="Venkiteswaran J."/>
            <person name="Schiff S.L."/>
            <person name="Hanada S."/>
            <person name="Tank M."/>
            <person name="Neufeld J.D."/>
        </authorList>
    </citation>
    <scope>NUCLEOTIDE SEQUENCE [LARGE SCALE GENOMIC DNA]</scope>
    <source>
        <strain evidence="3">L227-S17</strain>
    </source>
</reference>
<dbReference type="PANTHER" id="PTHR39430:SF1">
    <property type="entry name" value="PROTEASE"/>
    <property type="match status" value="1"/>
</dbReference>
<evidence type="ECO:0000313" key="4">
    <source>
        <dbReference type="EMBL" id="WJW66718.1"/>
    </source>
</evidence>
<dbReference type="Pfam" id="PF02517">
    <property type="entry name" value="Rce1-like"/>
    <property type="match status" value="1"/>
</dbReference>
<evidence type="ECO:0000313" key="6">
    <source>
        <dbReference type="Proteomes" id="UP001431572"/>
    </source>
</evidence>
<feature type="transmembrane region" description="Helical" evidence="1">
    <location>
        <begin position="51"/>
        <end position="76"/>
    </location>
</feature>
<keyword evidence="1" id="KW-1133">Transmembrane helix</keyword>
<dbReference type="EMBL" id="JACATZ010000001">
    <property type="protein sequence ID" value="NWJ44836.1"/>
    <property type="molecule type" value="Genomic_DNA"/>
</dbReference>
<feature type="transmembrane region" description="Helical" evidence="1">
    <location>
        <begin position="271"/>
        <end position="295"/>
    </location>
</feature>
<feature type="transmembrane region" description="Helical" evidence="1">
    <location>
        <begin position="6"/>
        <end position="24"/>
    </location>
</feature>
<evidence type="ECO:0000313" key="3">
    <source>
        <dbReference type="EMBL" id="NWJ44836.1"/>
    </source>
</evidence>